<dbReference type="PANTHER" id="PTHR23152">
    <property type="entry name" value="2-OXOGLUTARATE DEHYDROGENASE"/>
    <property type="match status" value="1"/>
</dbReference>
<keyword evidence="9" id="KW-1185">Reference proteome</keyword>
<evidence type="ECO:0000256" key="1">
    <source>
        <dbReference type="ARBA" id="ARBA00001964"/>
    </source>
</evidence>
<dbReference type="Gene3D" id="3.40.50.12470">
    <property type="match status" value="1"/>
</dbReference>
<dbReference type="EC" id="1.2.4.2" evidence="4"/>
<comment type="caution">
    <text evidence="8">The sequence shown here is derived from an EMBL/GenBank/DDBJ whole genome shotgun (WGS) entry which is preliminary data.</text>
</comment>
<dbReference type="Proteomes" id="UP000288096">
    <property type="component" value="Unassembled WGS sequence"/>
</dbReference>
<dbReference type="Pfam" id="PF16870">
    <property type="entry name" value="OxoGdeHyase_C"/>
    <property type="match status" value="1"/>
</dbReference>
<evidence type="ECO:0000256" key="3">
    <source>
        <dbReference type="ARBA" id="ARBA00006936"/>
    </source>
</evidence>
<evidence type="ECO:0000256" key="4">
    <source>
        <dbReference type="ARBA" id="ARBA00012280"/>
    </source>
</evidence>
<dbReference type="InterPro" id="IPR001017">
    <property type="entry name" value="DH_E1"/>
</dbReference>
<proteinExistence type="inferred from homology"/>
<feature type="domain" description="Transketolase-like pyrimidine-binding" evidence="7">
    <location>
        <begin position="588"/>
        <end position="781"/>
    </location>
</feature>
<dbReference type="EMBL" id="BEXT01000001">
    <property type="protein sequence ID" value="GBC61065.1"/>
    <property type="molecule type" value="Genomic_DNA"/>
</dbReference>
<dbReference type="Gene3D" id="3.40.50.11610">
    <property type="entry name" value="Multifunctional 2-oxoglutarate metabolism enzyme, C-terminal domain"/>
    <property type="match status" value="1"/>
</dbReference>
<dbReference type="InterPro" id="IPR011603">
    <property type="entry name" value="2oxoglutarate_DH_E1"/>
</dbReference>
<organism evidence="8 9">
    <name type="scientific">Desulfonema ishimotonii</name>
    <dbReference type="NCBI Taxonomy" id="45657"/>
    <lineage>
        <taxon>Bacteria</taxon>
        <taxon>Pseudomonadati</taxon>
        <taxon>Thermodesulfobacteriota</taxon>
        <taxon>Desulfobacteria</taxon>
        <taxon>Desulfobacterales</taxon>
        <taxon>Desulfococcaceae</taxon>
        <taxon>Desulfonema</taxon>
    </lineage>
</organism>
<accession>A0A401FVS9</accession>
<dbReference type="NCBIfam" id="TIGR00239">
    <property type="entry name" value="2oxo_dh_E1"/>
    <property type="match status" value="1"/>
</dbReference>
<evidence type="ECO:0000256" key="2">
    <source>
        <dbReference type="ARBA" id="ARBA00003906"/>
    </source>
</evidence>
<comment type="function">
    <text evidence="2">E1 component of the 2-oxoglutarate dehydrogenase (OGDH) complex which catalyzes the decarboxylation of 2-oxoglutarate, the first step in the conversion of 2-oxoglutarate to succinyl-CoA and CO(2).</text>
</comment>
<dbReference type="GO" id="GO:0005829">
    <property type="term" value="C:cytosol"/>
    <property type="evidence" value="ECO:0007669"/>
    <property type="project" value="TreeGrafter"/>
</dbReference>
<dbReference type="GO" id="GO:0045252">
    <property type="term" value="C:oxoglutarate dehydrogenase complex"/>
    <property type="evidence" value="ECO:0007669"/>
    <property type="project" value="TreeGrafter"/>
</dbReference>
<dbReference type="InterPro" id="IPR029061">
    <property type="entry name" value="THDP-binding"/>
</dbReference>
<dbReference type="CDD" id="cd02016">
    <property type="entry name" value="TPP_E1_OGDC_like"/>
    <property type="match status" value="1"/>
</dbReference>
<dbReference type="PANTHER" id="PTHR23152:SF4">
    <property type="entry name" value="2-OXOADIPATE DEHYDROGENASE COMPLEX COMPONENT E1"/>
    <property type="match status" value="1"/>
</dbReference>
<dbReference type="Pfam" id="PF02779">
    <property type="entry name" value="Transket_pyr"/>
    <property type="match status" value="1"/>
</dbReference>
<dbReference type="OrthoDB" id="9759785at2"/>
<dbReference type="InterPro" id="IPR032106">
    <property type="entry name" value="2-oxogl_dehyd_N"/>
</dbReference>
<reference evidence="9" key="1">
    <citation type="submission" date="2017-11" db="EMBL/GenBank/DDBJ databases">
        <authorList>
            <person name="Watanabe M."/>
            <person name="Kojima H."/>
        </authorList>
    </citation>
    <scope>NUCLEOTIDE SEQUENCE [LARGE SCALE GENOMIC DNA]</scope>
    <source>
        <strain evidence="9">Tokyo 01</strain>
    </source>
</reference>
<dbReference type="NCBIfam" id="NF006914">
    <property type="entry name" value="PRK09404.1"/>
    <property type="match status" value="1"/>
</dbReference>
<reference evidence="9" key="2">
    <citation type="submission" date="2019-01" db="EMBL/GenBank/DDBJ databases">
        <title>Genome sequence of Desulfonema ishimotonii strain Tokyo 01.</title>
        <authorList>
            <person name="Fukui M."/>
        </authorList>
    </citation>
    <scope>NUCLEOTIDE SEQUENCE [LARGE SCALE GENOMIC DNA]</scope>
    <source>
        <strain evidence="9">Tokyo 01</strain>
    </source>
</reference>
<dbReference type="GO" id="GO:0004591">
    <property type="term" value="F:oxoglutarate dehydrogenase (succinyl-transferring) activity"/>
    <property type="evidence" value="ECO:0007669"/>
    <property type="project" value="UniProtKB-EC"/>
</dbReference>
<keyword evidence="5" id="KW-0560">Oxidoreductase</keyword>
<dbReference type="InterPro" id="IPR042179">
    <property type="entry name" value="KGD_C_sf"/>
</dbReference>
<comment type="cofactor">
    <cofactor evidence="1">
        <name>thiamine diphosphate</name>
        <dbReference type="ChEBI" id="CHEBI:58937"/>
    </cofactor>
</comment>
<evidence type="ECO:0000313" key="8">
    <source>
        <dbReference type="EMBL" id="GBC61065.1"/>
    </source>
</evidence>
<dbReference type="NCBIfam" id="NF008907">
    <property type="entry name" value="PRK12270.1"/>
    <property type="match status" value="1"/>
</dbReference>
<comment type="similarity">
    <text evidence="3">Belongs to the alpha-ketoglutarate dehydrogenase family.</text>
</comment>
<dbReference type="GO" id="GO:0030976">
    <property type="term" value="F:thiamine pyrophosphate binding"/>
    <property type="evidence" value="ECO:0007669"/>
    <property type="project" value="InterPro"/>
</dbReference>
<dbReference type="Pfam" id="PF16078">
    <property type="entry name" value="2-oxogl_dehyd_N"/>
    <property type="match status" value="1"/>
</dbReference>
<keyword evidence="6" id="KW-0786">Thiamine pyrophosphate</keyword>
<evidence type="ECO:0000256" key="5">
    <source>
        <dbReference type="ARBA" id="ARBA00023002"/>
    </source>
</evidence>
<evidence type="ECO:0000259" key="7">
    <source>
        <dbReference type="SMART" id="SM00861"/>
    </source>
</evidence>
<dbReference type="Pfam" id="PF00676">
    <property type="entry name" value="E1_dh"/>
    <property type="match status" value="1"/>
</dbReference>
<dbReference type="SMART" id="SM00861">
    <property type="entry name" value="Transket_pyr"/>
    <property type="match status" value="1"/>
</dbReference>
<dbReference type="GO" id="GO:0006099">
    <property type="term" value="P:tricarboxylic acid cycle"/>
    <property type="evidence" value="ECO:0007669"/>
    <property type="project" value="TreeGrafter"/>
</dbReference>
<sequence length="932" mass="106100">MNIPETLNQNYIDEQYQLWKKDPDAVSKDWRFFFEGFEIADRGGLTETVRPEPRPPMEPSAEAAEAILPEAACTLDKALLQSRVEALKYRYRDLGHLLSCLDPLAACPTGHPLLDLSAFGLTPDDLNTEFYTHRFAETESAPLKQIIRELRETYCRSVGVEYMHLQDPSERRWLQDRMEPVRNQPELSREEKLRILNKLYQSALFESWLHKKYMGQTRFSLEGADALIPMMDALVLHASENGVTEIILGMAHRGRLNVLSNVLYKPYEEIFREFVNSYNPESLVGAGDVKYHNGYLTDVRLANQRKMRIFMVNNPSHLESVDPVVEGVAHARQDMLNGERRNQVLPVLIHGDAAFAGQGVVTETLNLSQLEGYKTEGTIHIIINNQIGYTTLPENARSTRYSTDVAKMLMVPVFHVHGENPEAVIHVIRLAHEYRRAFGKDVVIDMVCYRRFGHNEGDEPYFSQPQMYDRIRERPPLYKLYTEKLLESGEVEKDTVEQIENSMNQCLEEAFQTAGDNPRVFPTPFFFENWKALTGNYTHDPLETGVDRDQLIALARQLNTLPTGFTPHPKLKRLLAKRLETVESGRGIDWATAEALAFASLLSEGHFVRLSGQDCARGTFSQRHSVLMDHKTGAAHTPLQMVCTGEATFTVLNSSLSEAGVLGFDYGYSIVRPDGLTLWEAQFGDFVNNAQGVIDLYIASGESKWQRLSGLVMLLPHGWEGLGPEHSSARPERFLQLCAHDNMQVCNPTTPAQYFHLLRRQVKSPWRKPLIIMAPKSLLRHPEAVSDSDDLASGSFQEVIDDDARIEKPRRVIFCSGKIYFQILQRRETLKAYDMAIVRIEQFYPFPQAQLEKIVEKYKKAEQWFWVQEGPENMEGWRFMEPRLRKLIGKDLIYVGREASASPATGFANIYKQEQGSIPDRAIGQLSGIQAG</sequence>
<dbReference type="Gene3D" id="3.40.50.970">
    <property type="match status" value="1"/>
</dbReference>
<dbReference type="Gene3D" id="1.10.287.1150">
    <property type="entry name" value="TPP helical domain"/>
    <property type="match status" value="1"/>
</dbReference>
<dbReference type="AlphaFoldDB" id="A0A401FVS9"/>
<dbReference type="RefSeq" id="WP_124328398.1">
    <property type="nucleotide sequence ID" value="NZ_BEXT01000001.1"/>
</dbReference>
<evidence type="ECO:0000256" key="6">
    <source>
        <dbReference type="ARBA" id="ARBA00023052"/>
    </source>
</evidence>
<gene>
    <name evidence="8" type="ORF">DENIS_2025</name>
</gene>
<name>A0A401FVS9_9BACT</name>
<dbReference type="SUPFAM" id="SSF52518">
    <property type="entry name" value="Thiamin diphosphate-binding fold (THDP-binding)"/>
    <property type="match status" value="2"/>
</dbReference>
<dbReference type="InterPro" id="IPR005475">
    <property type="entry name" value="Transketolase-like_Pyr-bd"/>
</dbReference>
<protein>
    <recommendedName>
        <fullName evidence="4">oxoglutarate dehydrogenase (succinyl-transferring)</fullName>
        <ecNumber evidence="4">1.2.4.2</ecNumber>
    </recommendedName>
</protein>
<dbReference type="InterPro" id="IPR031717">
    <property type="entry name" value="ODO-1/KGD_C"/>
</dbReference>
<evidence type="ECO:0000313" key="9">
    <source>
        <dbReference type="Proteomes" id="UP000288096"/>
    </source>
</evidence>
<dbReference type="PIRSF" id="PIRSF000157">
    <property type="entry name" value="Oxoglu_dh_E1"/>
    <property type="match status" value="1"/>
</dbReference>